<dbReference type="NCBIfam" id="TIGR02595">
    <property type="entry name" value="PEP_CTERM"/>
    <property type="match status" value="1"/>
</dbReference>
<evidence type="ECO:0000313" key="4">
    <source>
        <dbReference type="Proteomes" id="UP000317243"/>
    </source>
</evidence>
<evidence type="ECO:0000259" key="2">
    <source>
        <dbReference type="Pfam" id="PF07589"/>
    </source>
</evidence>
<evidence type="ECO:0000313" key="3">
    <source>
        <dbReference type="EMBL" id="TWT29545.1"/>
    </source>
</evidence>
<keyword evidence="1" id="KW-0732">Signal</keyword>
<dbReference type="Proteomes" id="UP000317243">
    <property type="component" value="Unassembled WGS sequence"/>
</dbReference>
<comment type="caution">
    <text evidence="3">The sequence shown here is derived from an EMBL/GenBank/DDBJ whole genome shotgun (WGS) entry which is preliminary data.</text>
</comment>
<dbReference type="InterPro" id="IPR013424">
    <property type="entry name" value="Ice-binding_C"/>
</dbReference>
<dbReference type="Pfam" id="PF07589">
    <property type="entry name" value="PEP-CTERM"/>
    <property type="match status" value="1"/>
</dbReference>
<keyword evidence="4" id="KW-1185">Reference proteome</keyword>
<reference evidence="3 4" key="1">
    <citation type="submission" date="2019-02" db="EMBL/GenBank/DDBJ databases">
        <title>Deep-cultivation of Planctomycetes and their phenomic and genomic characterization uncovers novel biology.</title>
        <authorList>
            <person name="Wiegand S."/>
            <person name="Jogler M."/>
            <person name="Boedeker C."/>
            <person name="Pinto D."/>
            <person name="Vollmers J."/>
            <person name="Rivas-Marin E."/>
            <person name="Kohn T."/>
            <person name="Peeters S.H."/>
            <person name="Heuer A."/>
            <person name="Rast P."/>
            <person name="Oberbeckmann S."/>
            <person name="Bunk B."/>
            <person name="Jeske O."/>
            <person name="Meyerdierks A."/>
            <person name="Storesund J.E."/>
            <person name="Kallscheuer N."/>
            <person name="Luecker S."/>
            <person name="Lage O.M."/>
            <person name="Pohl T."/>
            <person name="Merkel B.J."/>
            <person name="Hornburger P."/>
            <person name="Mueller R.-W."/>
            <person name="Bruemmer F."/>
            <person name="Labrenz M."/>
            <person name="Spormann A.M."/>
            <person name="Op Den Camp H."/>
            <person name="Overmann J."/>
            <person name="Amann R."/>
            <person name="Jetten M.S.M."/>
            <person name="Mascher T."/>
            <person name="Medema M.H."/>
            <person name="Devos D.P."/>
            <person name="Kaster A.-K."/>
            <person name="Ovreas L."/>
            <person name="Rohde M."/>
            <person name="Galperin M.Y."/>
            <person name="Jogler C."/>
        </authorList>
    </citation>
    <scope>NUCLEOTIDE SEQUENCE [LARGE SCALE GENOMIC DNA]</scope>
    <source>
        <strain evidence="3 4">KOR42</strain>
    </source>
</reference>
<sequence precursor="true">MTPFTTPFAAAATVLLCSTVATSLNAELIQIKPVGGKNAPLDAFISPGTVTKTNDVDFSEPVGFKYVRATTGLTTATTRTDWNYGQSAGTFSFSMKTFGASDEAYVGGSISGTTWGFADTQARKLKYDWSARGKGLTLQTPDRNGRKDPTERGTVYGNGTFTGFGSFYFDFFDGVREFDQNASGMIRYALWDGEYLGESANNADIWHEAVPGPFANDITGTYLAPVTATLGLTNPIFVGPAITEVSSLVSNVSAGLQSLSSLESVSTPEVVSYLFESFLNPITTLTLPEGFDSIEIEYGQNRQTIAAGETVNFGPGGVTSFSLLAPEFMLLSPDELSSTTLGFTFLNEGIADLQQTVVTESAATVPEPTSMTLFLLGSLGFGFSRRRAKTAARKN</sequence>
<name>A0A5C5UW10_9PLAN</name>
<proteinExistence type="predicted"/>
<accession>A0A5C5UW10</accession>
<feature type="signal peptide" evidence="1">
    <location>
        <begin position="1"/>
        <end position="26"/>
    </location>
</feature>
<feature type="domain" description="Ice-binding protein C-terminal" evidence="2">
    <location>
        <begin position="364"/>
        <end position="386"/>
    </location>
</feature>
<gene>
    <name evidence="3" type="ORF">KOR42_55270</name>
</gene>
<dbReference type="AlphaFoldDB" id="A0A5C5UW10"/>
<protein>
    <submittedName>
        <fullName evidence="3">PEP-CTERM motif protein</fullName>
    </submittedName>
</protein>
<feature type="chain" id="PRO_5022902929" evidence="1">
    <location>
        <begin position="27"/>
        <end position="395"/>
    </location>
</feature>
<dbReference type="RefSeq" id="WP_146512726.1">
    <property type="nucleotide sequence ID" value="NZ_SIHI01000124.1"/>
</dbReference>
<evidence type="ECO:0000256" key="1">
    <source>
        <dbReference type="SAM" id="SignalP"/>
    </source>
</evidence>
<organism evidence="3 4">
    <name type="scientific">Thalassoglobus neptunius</name>
    <dbReference type="NCBI Taxonomy" id="1938619"/>
    <lineage>
        <taxon>Bacteria</taxon>
        <taxon>Pseudomonadati</taxon>
        <taxon>Planctomycetota</taxon>
        <taxon>Planctomycetia</taxon>
        <taxon>Planctomycetales</taxon>
        <taxon>Planctomycetaceae</taxon>
        <taxon>Thalassoglobus</taxon>
    </lineage>
</organism>
<dbReference type="EMBL" id="SIHI01000124">
    <property type="protein sequence ID" value="TWT29545.1"/>
    <property type="molecule type" value="Genomic_DNA"/>
</dbReference>